<organism evidence="2 3">
    <name type="scientific">Nibricoccus aquaticus</name>
    <dbReference type="NCBI Taxonomy" id="2576891"/>
    <lineage>
        <taxon>Bacteria</taxon>
        <taxon>Pseudomonadati</taxon>
        <taxon>Verrucomicrobiota</taxon>
        <taxon>Opitutia</taxon>
        <taxon>Opitutales</taxon>
        <taxon>Opitutaceae</taxon>
        <taxon>Nibricoccus</taxon>
    </lineage>
</organism>
<evidence type="ECO:0000313" key="2">
    <source>
        <dbReference type="EMBL" id="ATC63261.1"/>
    </source>
</evidence>
<dbReference type="OrthoDB" id="9803532at2"/>
<dbReference type="PANTHER" id="PTHR34595:SF7">
    <property type="entry name" value="SLL1039 PROTEIN"/>
    <property type="match status" value="1"/>
</dbReference>
<gene>
    <name evidence="2" type="ORF">CMV30_04435</name>
</gene>
<dbReference type="RefSeq" id="WP_096054893.1">
    <property type="nucleotide sequence ID" value="NZ_CP023344.1"/>
</dbReference>
<dbReference type="PANTHER" id="PTHR34595">
    <property type="entry name" value="BLR5612 PROTEIN"/>
    <property type="match status" value="1"/>
</dbReference>
<accession>A0A290QFY5</accession>
<sequence length="328" mass="37560">MLSRVANLIFWTARYLERAENAARLLDVNAQLVLDLQSRQAADDPRSWEPLVYVCGGDELFHKLYGQEVTERTVVDFVLFNRQNPSSFLSCIAYARENARCIRDQLAGEVWEELNTFYLKLKEDDYSRYAQLGSSEYLSFLKGRIQLFYGVASSMIPRTQMWWFFELGRFMERADNTSRILDVKYYMLLPDNTSVGSALDMVQWASVLRSCSAFEAFRKSRRGQLTLERVVDYLVRDHFFPRSILFSLSEAGFALAQITAAAPHLADNAAARLIASLRDHLEKTVIKEAIADGLHEYLDDIQLRLGEIHAATQETFINYSSDTAKVLA</sequence>
<dbReference type="InterPro" id="IPR051680">
    <property type="entry name" value="ATP-dep_Glu-Cys_Ligase-2"/>
</dbReference>
<protein>
    <recommendedName>
        <fullName evidence="1">DUF403 domain-containing protein</fullName>
    </recommendedName>
</protein>
<evidence type="ECO:0000313" key="3">
    <source>
        <dbReference type="Proteomes" id="UP000217265"/>
    </source>
</evidence>
<dbReference type="EMBL" id="CP023344">
    <property type="protein sequence ID" value="ATC63261.1"/>
    <property type="molecule type" value="Genomic_DNA"/>
</dbReference>
<evidence type="ECO:0000259" key="1">
    <source>
        <dbReference type="Pfam" id="PF04168"/>
    </source>
</evidence>
<name>A0A290QFY5_9BACT</name>
<dbReference type="Pfam" id="PF04168">
    <property type="entry name" value="Alpha-E"/>
    <property type="match status" value="1"/>
</dbReference>
<dbReference type="Proteomes" id="UP000217265">
    <property type="component" value="Chromosome"/>
</dbReference>
<dbReference type="InterPro" id="IPR007296">
    <property type="entry name" value="DUF403"/>
</dbReference>
<reference evidence="2 3" key="1">
    <citation type="submission" date="2017-09" db="EMBL/GenBank/DDBJ databases">
        <title>Complete genome sequence of Verrucomicrobial strain HZ-65, isolated from freshwater.</title>
        <authorList>
            <person name="Choi A."/>
        </authorList>
    </citation>
    <scope>NUCLEOTIDE SEQUENCE [LARGE SCALE GENOMIC DNA]</scope>
    <source>
        <strain evidence="2 3">HZ-65</strain>
    </source>
</reference>
<keyword evidence="3" id="KW-1185">Reference proteome</keyword>
<proteinExistence type="predicted"/>
<feature type="domain" description="DUF403" evidence="1">
    <location>
        <begin position="1"/>
        <end position="316"/>
    </location>
</feature>
<dbReference type="KEGG" id="vbh:CMV30_04435"/>
<dbReference type="AlphaFoldDB" id="A0A290QFY5"/>